<reference evidence="6 7" key="1">
    <citation type="journal article" date="2011" name="J. Bacteriol.">
        <title>Genome sequence of the verrucomicrobium Opitutus terrae PB90-1, an abundant inhabitant of rice paddy soil ecosystems.</title>
        <authorList>
            <person name="van Passel M.W."/>
            <person name="Kant R."/>
            <person name="Palva A."/>
            <person name="Copeland A."/>
            <person name="Lucas S."/>
            <person name="Lapidus A."/>
            <person name="Glavina del Rio T."/>
            <person name="Pitluck S."/>
            <person name="Goltsman E."/>
            <person name="Clum A."/>
            <person name="Sun H."/>
            <person name="Schmutz J."/>
            <person name="Larimer F.W."/>
            <person name="Land M.L."/>
            <person name="Hauser L."/>
            <person name="Kyrpides N."/>
            <person name="Mikhailova N."/>
            <person name="Richardson P.P."/>
            <person name="Janssen P.H."/>
            <person name="de Vos W.M."/>
            <person name="Smidt H."/>
        </authorList>
    </citation>
    <scope>NUCLEOTIDE SEQUENCE [LARGE SCALE GENOMIC DNA]</scope>
    <source>
        <strain evidence="7">DSM 11246 / JCM 15787 / PB90-1</strain>
    </source>
</reference>
<dbReference type="RefSeq" id="WP_012374748.1">
    <property type="nucleotide sequence ID" value="NC_010571.1"/>
</dbReference>
<dbReference type="Pfam" id="PF14833">
    <property type="entry name" value="NAD_binding_11"/>
    <property type="match status" value="1"/>
</dbReference>
<dbReference type="eggNOG" id="COG2084">
    <property type="taxonomic scope" value="Bacteria"/>
</dbReference>
<evidence type="ECO:0000256" key="1">
    <source>
        <dbReference type="ARBA" id="ARBA00023002"/>
    </source>
</evidence>
<dbReference type="Pfam" id="PF03446">
    <property type="entry name" value="NAD_binding_2"/>
    <property type="match status" value="1"/>
</dbReference>
<name>B1ZY12_OPITP</name>
<evidence type="ECO:0000256" key="3">
    <source>
        <dbReference type="PIRSR" id="PIRSR000103-1"/>
    </source>
</evidence>
<organism evidence="6 7">
    <name type="scientific">Opitutus terrae (strain DSM 11246 / JCM 15787 / PB90-1)</name>
    <dbReference type="NCBI Taxonomy" id="452637"/>
    <lineage>
        <taxon>Bacteria</taxon>
        <taxon>Pseudomonadati</taxon>
        <taxon>Verrucomicrobiota</taxon>
        <taxon>Opitutia</taxon>
        <taxon>Opitutales</taxon>
        <taxon>Opitutaceae</taxon>
        <taxon>Opitutus</taxon>
    </lineage>
</organism>
<dbReference type="PIRSF" id="PIRSF000103">
    <property type="entry name" value="HIBADH"/>
    <property type="match status" value="1"/>
</dbReference>
<dbReference type="AlphaFoldDB" id="B1ZY12"/>
<dbReference type="InterPro" id="IPR029154">
    <property type="entry name" value="HIBADH-like_NADP-bd"/>
</dbReference>
<dbReference type="InterPro" id="IPR006115">
    <property type="entry name" value="6PGDH_NADP-bd"/>
</dbReference>
<keyword evidence="7" id="KW-1185">Reference proteome</keyword>
<dbReference type="GO" id="GO:0051287">
    <property type="term" value="F:NAD binding"/>
    <property type="evidence" value="ECO:0007669"/>
    <property type="project" value="InterPro"/>
</dbReference>
<evidence type="ECO:0000259" key="5">
    <source>
        <dbReference type="Pfam" id="PF14833"/>
    </source>
</evidence>
<dbReference type="HOGENOM" id="CLU_035117_0_0_0"/>
<feature type="domain" description="3-hydroxyisobutyrate dehydrogenase-like NAD-binding" evidence="5">
    <location>
        <begin position="159"/>
        <end position="273"/>
    </location>
</feature>
<dbReference type="PANTHER" id="PTHR43580:SF2">
    <property type="entry name" value="CYTOKINE-LIKE NUCLEAR FACTOR N-PAC"/>
    <property type="match status" value="1"/>
</dbReference>
<gene>
    <name evidence="6" type="ordered locus">Oter_1928</name>
</gene>
<evidence type="ECO:0000313" key="6">
    <source>
        <dbReference type="EMBL" id="ACB75211.1"/>
    </source>
</evidence>
<evidence type="ECO:0000256" key="2">
    <source>
        <dbReference type="ARBA" id="ARBA00023027"/>
    </source>
</evidence>
<dbReference type="Proteomes" id="UP000007013">
    <property type="component" value="Chromosome"/>
</dbReference>
<evidence type="ECO:0000313" key="7">
    <source>
        <dbReference type="Proteomes" id="UP000007013"/>
    </source>
</evidence>
<protein>
    <submittedName>
        <fullName evidence="6">6-phosphogluconate dehydrogenase NAD-binding</fullName>
    </submittedName>
</protein>
<dbReference type="SUPFAM" id="SSF51735">
    <property type="entry name" value="NAD(P)-binding Rossmann-fold domains"/>
    <property type="match status" value="1"/>
</dbReference>
<dbReference type="SUPFAM" id="SSF48179">
    <property type="entry name" value="6-phosphogluconate dehydrogenase C-terminal domain-like"/>
    <property type="match status" value="1"/>
</dbReference>
<feature type="domain" description="6-phosphogluconate dehydrogenase NADP-binding" evidence="4">
    <location>
        <begin position="3"/>
        <end position="153"/>
    </location>
</feature>
<dbReference type="GO" id="GO:0050661">
    <property type="term" value="F:NADP binding"/>
    <property type="evidence" value="ECO:0007669"/>
    <property type="project" value="InterPro"/>
</dbReference>
<dbReference type="Gene3D" id="1.10.1040.10">
    <property type="entry name" value="N-(1-d-carboxylethyl)-l-norvaline Dehydrogenase, domain 2"/>
    <property type="match status" value="1"/>
</dbReference>
<dbReference type="KEGG" id="ote:Oter_1928"/>
<dbReference type="OrthoDB" id="9786703at2"/>
<sequence length="279" mass="29591">MKTIGVIGLGIIGEVWAKNYAAAGALVASWNRTPKPHVAGWKDSAAEVAAAAEVIQIVVADPPAVESVLGQIAPQLRPGKVVLQSSTIDAASSARFEALVEKTGARYVAALFTGSKPAAEQRQTVFYLGGDRALIAEIEPLLALISSKRFVIGTNEQACTFKLAMNLNIAAQMQGLAEALTMARRAGISDDVFFKALSQNVSYSGLVKLKEPKLRAADFVPQFSVKHMHKDLRLAAAGAAGLKYPALEAARDALREAEARGMSDEDYSAVIKLVGEEKS</sequence>
<dbReference type="InterPro" id="IPR036291">
    <property type="entry name" value="NAD(P)-bd_dom_sf"/>
</dbReference>
<dbReference type="PANTHER" id="PTHR43580">
    <property type="entry name" value="OXIDOREDUCTASE GLYR1-RELATED"/>
    <property type="match status" value="1"/>
</dbReference>
<feature type="active site" evidence="3">
    <location>
        <position position="162"/>
    </location>
</feature>
<proteinExistence type="predicted"/>
<dbReference type="Gene3D" id="3.40.50.720">
    <property type="entry name" value="NAD(P)-binding Rossmann-like Domain"/>
    <property type="match status" value="1"/>
</dbReference>
<dbReference type="STRING" id="452637.Oter_1928"/>
<dbReference type="InterPro" id="IPR051265">
    <property type="entry name" value="HIBADH-related_NP60_sf"/>
</dbReference>
<keyword evidence="1" id="KW-0560">Oxidoreductase</keyword>
<evidence type="ECO:0000259" key="4">
    <source>
        <dbReference type="Pfam" id="PF03446"/>
    </source>
</evidence>
<dbReference type="InterPro" id="IPR008927">
    <property type="entry name" value="6-PGluconate_DH-like_C_sf"/>
</dbReference>
<keyword evidence="2" id="KW-0520">NAD</keyword>
<dbReference type="InterPro" id="IPR013328">
    <property type="entry name" value="6PGD_dom2"/>
</dbReference>
<accession>B1ZY12</accession>
<dbReference type="EMBL" id="CP001032">
    <property type="protein sequence ID" value="ACB75211.1"/>
    <property type="molecule type" value="Genomic_DNA"/>
</dbReference>
<dbReference type="InterPro" id="IPR015815">
    <property type="entry name" value="HIBADH-related"/>
</dbReference>
<dbReference type="GO" id="GO:0016491">
    <property type="term" value="F:oxidoreductase activity"/>
    <property type="evidence" value="ECO:0007669"/>
    <property type="project" value="UniProtKB-KW"/>
</dbReference>